<evidence type="ECO:0000313" key="2">
    <source>
        <dbReference type="EMBL" id="MEO3953095.1"/>
    </source>
</evidence>
<proteinExistence type="predicted"/>
<dbReference type="EMBL" id="JBDQQU010000001">
    <property type="protein sequence ID" value="MEO3953095.1"/>
    <property type="molecule type" value="Genomic_DNA"/>
</dbReference>
<evidence type="ECO:0000256" key="1">
    <source>
        <dbReference type="SAM" id="MobiDB-lite"/>
    </source>
</evidence>
<accession>A0ABV0H0L1</accession>
<gene>
    <name evidence="2" type="ORF">ABH309_01395</name>
</gene>
<feature type="region of interest" description="Disordered" evidence="1">
    <location>
        <begin position="1"/>
        <end position="23"/>
    </location>
</feature>
<comment type="caution">
    <text evidence="2">The sequence shown here is derived from an EMBL/GenBank/DDBJ whole genome shotgun (WGS) entry which is preliminary data.</text>
</comment>
<keyword evidence="3" id="KW-1185">Reference proteome</keyword>
<sequence length="637" mass="71334">MPKSTQTILASFPANQEDGGRSPMGMRERIALVNSVFVRLPDARVLVPGGTPLTPVELANLDLSNIKTALSDNMDYILEKVRNKGHQLPELTVEQKRTIVDLAVEGIIRQNAAKRTELLIYLESLGFSMRSKNGPDRLLEFWSSHNSVQSYGAVLNAKLRAEGRPGITTDLDIPLIHFTHEIRLNIRTEAEQDARNRASDKIQHAARQGGLDMTGLLSSIYAIGTIENGGTVYVMSRDGLKAKSFFWNAELPILRALQTAGHIDEIRILHEVPDVYQSRALADIGSSLTARDVAVVATFKFLPKWLQDEKLSHLHKTWLDGTSNKALLSTLLQELNGYITQHPLSRTLAMRALRRQVIQNLSELDAFDQMSATDRVNAARQHPMGATALWTVGEFREHASSIFKSTEGQSYQRIQMLLNRFHLDKARSFNFPDWDHKIITLPFHGDMIARYSDQLKSIRPFNLLREQWGLTVLHESSASGELMLSTESGRQCRIQVNTATTVGEKQIQQQQIRAIERFLLVNYTSPDMPEQLSYENDAIKSGPHTLAQREQDGAGFIWRTTDSAVNAVRYGVNNALAGGEAALTWTSASKHPDSLIPDDTFKRVAGMSDDNFHYRKQLIVQLNGDDTSFNAAKNLFL</sequence>
<reference evidence="2 3" key="1">
    <citation type="submission" date="2024-05" db="EMBL/GenBank/DDBJ databases">
        <authorList>
            <person name="De Oliveira J.P."/>
            <person name="Noriler S.A."/>
            <person name="De Oliveira A.G."/>
            <person name="Sipoli D.S."/>
        </authorList>
    </citation>
    <scope>NUCLEOTIDE SEQUENCE [LARGE SCALE GENOMIC DNA]</scope>
    <source>
        <strain evidence="2 3">LABIM186</strain>
    </source>
</reference>
<name>A0ABV0H0L1_9NEIS</name>
<organism evidence="2 3">
    <name type="scientific">Chromobacterium piscinae</name>
    <dbReference type="NCBI Taxonomy" id="686831"/>
    <lineage>
        <taxon>Bacteria</taxon>
        <taxon>Pseudomonadati</taxon>
        <taxon>Pseudomonadota</taxon>
        <taxon>Betaproteobacteria</taxon>
        <taxon>Neisseriales</taxon>
        <taxon>Chromobacteriaceae</taxon>
        <taxon>Chromobacterium</taxon>
    </lineage>
</organism>
<dbReference type="Proteomes" id="UP001438292">
    <property type="component" value="Unassembled WGS sequence"/>
</dbReference>
<dbReference type="RefSeq" id="WP_347787601.1">
    <property type="nucleotide sequence ID" value="NZ_JBDQQU010000001.1"/>
</dbReference>
<feature type="non-terminal residue" evidence="2">
    <location>
        <position position="637"/>
    </location>
</feature>
<protein>
    <submittedName>
        <fullName evidence="2">Uncharacterized protein</fullName>
    </submittedName>
</protein>
<evidence type="ECO:0000313" key="3">
    <source>
        <dbReference type="Proteomes" id="UP001438292"/>
    </source>
</evidence>